<dbReference type="Gramene" id="EOY06025">
    <property type="protein sequence ID" value="EOY06025"/>
    <property type="gene ID" value="TCM_020878"/>
</dbReference>
<evidence type="ECO:0000313" key="2">
    <source>
        <dbReference type="EMBL" id="EOY06025.1"/>
    </source>
</evidence>
<protein>
    <submittedName>
        <fullName evidence="2">Uncharacterized protein</fullName>
    </submittedName>
</protein>
<dbReference type="AlphaFoldDB" id="A0A061ELV0"/>
<accession>A0A061ELV0</accession>
<sequence>MESWLGSLEREEIGGKRKGKRRNEEKRKGKERGSCCQKCPVRQRRRMECEVASVELPLRSKFGGGSTEVVSSTEGPPGVRRPKFISLLFQS</sequence>
<feature type="region of interest" description="Disordered" evidence="1">
    <location>
        <begin position="1"/>
        <end position="33"/>
    </location>
</feature>
<feature type="compositionally biased region" description="Basic and acidic residues" evidence="1">
    <location>
        <begin position="22"/>
        <end position="33"/>
    </location>
</feature>
<gene>
    <name evidence="2" type="ORF">TCM_020878</name>
</gene>
<dbReference type="InParanoid" id="A0A061ELV0"/>
<evidence type="ECO:0000313" key="3">
    <source>
        <dbReference type="Proteomes" id="UP000026915"/>
    </source>
</evidence>
<keyword evidence="3" id="KW-1185">Reference proteome</keyword>
<proteinExistence type="predicted"/>
<evidence type="ECO:0000256" key="1">
    <source>
        <dbReference type="SAM" id="MobiDB-lite"/>
    </source>
</evidence>
<name>A0A061ELV0_THECC</name>
<dbReference type="EMBL" id="CM001882">
    <property type="protein sequence ID" value="EOY06025.1"/>
    <property type="molecule type" value="Genomic_DNA"/>
</dbReference>
<organism evidence="2 3">
    <name type="scientific">Theobroma cacao</name>
    <name type="common">Cacao</name>
    <name type="synonym">Cocoa</name>
    <dbReference type="NCBI Taxonomy" id="3641"/>
    <lineage>
        <taxon>Eukaryota</taxon>
        <taxon>Viridiplantae</taxon>
        <taxon>Streptophyta</taxon>
        <taxon>Embryophyta</taxon>
        <taxon>Tracheophyta</taxon>
        <taxon>Spermatophyta</taxon>
        <taxon>Magnoliopsida</taxon>
        <taxon>eudicotyledons</taxon>
        <taxon>Gunneridae</taxon>
        <taxon>Pentapetalae</taxon>
        <taxon>rosids</taxon>
        <taxon>malvids</taxon>
        <taxon>Malvales</taxon>
        <taxon>Malvaceae</taxon>
        <taxon>Byttnerioideae</taxon>
        <taxon>Theobroma</taxon>
    </lineage>
</organism>
<dbReference type="HOGENOM" id="CLU_2431413_0_0_1"/>
<dbReference type="Proteomes" id="UP000026915">
    <property type="component" value="Chromosome 4"/>
</dbReference>
<reference evidence="2 3" key="1">
    <citation type="journal article" date="2013" name="Genome Biol.">
        <title>The genome sequence of the most widely cultivated cacao type and its use to identify candidate genes regulating pod color.</title>
        <authorList>
            <person name="Motamayor J.C."/>
            <person name="Mockaitis K."/>
            <person name="Schmutz J."/>
            <person name="Haiminen N."/>
            <person name="Iii D.L."/>
            <person name="Cornejo O."/>
            <person name="Findley S.D."/>
            <person name="Zheng P."/>
            <person name="Utro F."/>
            <person name="Royaert S."/>
            <person name="Saski C."/>
            <person name="Jenkins J."/>
            <person name="Podicheti R."/>
            <person name="Zhao M."/>
            <person name="Scheffler B.E."/>
            <person name="Stack J.C."/>
            <person name="Feltus F.A."/>
            <person name="Mustiga G.M."/>
            <person name="Amores F."/>
            <person name="Phillips W."/>
            <person name="Marelli J.P."/>
            <person name="May G.D."/>
            <person name="Shapiro H."/>
            <person name="Ma J."/>
            <person name="Bustamante C.D."/>
            <person name="Schnell R.J."/>
            <person name="Main D."/>
            <person name="Gilbert D."/>
            <person name="Parida L."/>
            <person name="Kuhn D.N."/>
        </authorList>
    </citation>
    <scope>NUCLEOTIDE SEQUENCE [LARGE SCALE GENOMIC DNA]</scope>
    <source>
        <strain evidence="3">cv. Matina 1-6</strain>
    </source>
</reference>